<dbReference type="InterPro" id="IPR007641">
    <property type="entry name" value="RNA_pol_Rpb2_7"/>
</dbReference>
<dbReference type="EMBL" id="MNPJ01000014">
    <property type="protein sequence ID" value="OQS54993.1"/>
    <property type="molecule type" value="Genomic_DNA"/>
</dbReference>
<dbReference type="Gene3D" id="3.90.1110.10">
    <property type="entry name" value="RNA polymerase Rpb2, domain 2"/>
    <property type="match status" value="1"/>
</dbReference>
<keyword evidence="14" id="KW-1185">Reference proteome</keyword>
<dbReference type="GO" id="GO:0003677">
    <property type="term" value="F:DNA binding"/>
    <property type="evidence" value="ECO:0007669"/>
    <property type="project" value="InterPro"/>
</dbReference>
<dbReference type="InterPro" id="IPR037034">
    <property type="entry name" value="RNA_pol_Rpb2_2_sf"/>
</dbReference>
<dbReference type="InterPro" id="IPR007121">
    <property type="entry name" value="RNA_pol_bsu_CS"/>
</dbReference>
<evidence type="ECO:0000259" key="8">
    <source>
        <dbReference type="Pfam" id="PF00562"/>
    </source>
</evidence>
<evidence type="ECO:0000259" key="10">
    <source>
        <dbReference type="Pfam" id="PF04561"/>
    </source>
</evidence>
<comment type="function">
    <text evidence="7">DNA-dependent RNA polymerase catalyzes the transcription of DNA into RNA using the four ribonucleoside triphosphates as substrates.</text>
</comment>
<dbReference type="PROSITE" id="PS01166">
    <property type="entry name" value="RNA_POL_BETA"/>
    <property type="match status" value="1"/>
</dbReference>
<dbReference type="GO" id="GO:0006351">
    <property type="term" value="P:DNA-templated transcription"/>
    <property type="evidence" value="ECO:0007669"/>
    <property type="project" value="InterPro"/>
</dbReference>
<dbReference type="Gene3D" id="3.90.1800.10">
    <property type="entry name" value="RNA polymerase alpha subunit dimerisation domain"/>
    <property type="match status" value="2"/>
</dbReference>
<dbReference type="Gene3D" id="3.90.1100.10">
    <property type="match status" value="2"/>
</dbReference>
<dbReference type="PANTHER" id="PTHR20856">
    <property type="entry name" value="DNA-DIRECTED RNA POLYMERASE I SUBUNIT 2"/>
    <property type="match status" value="1"/>
</dbReference>
<dbReference type="InterPro" id="IPR037033">
    <property type="entry name" value="DNA-dir_RNAP_su2_hyb_sf"/>
</dbReference>
<feature type="domain" description="DNA-directed RNA polymerase subunit 2 hybrid-binding" evidence="8">
    <location>
        <begin position="810"/>
        <end position="1005"/>
    </location>
</feature>
<evidence type="ECO:0000259" key="11">
    <source>
        <dbReference type="Pfam" id="PF04563"/>
    </source>
</evidence>
<keyword evidence="5 7" id="KW-0804">Transcription</keyword>
<comment type="similarity">
    <text evidence="1 6">Belongs to the RNA polymerase beta chain family.</text>
</comment>
<sequence>MEKEKKKSSKIGDLHIKQYNALFKNNIIDNLVFNIENLNYKKFVVSFEKIEIHKAYDTEKVMDNLLFPYEFRESCSTYAGNMFVKVKLMYENQVLFNEFKHSGKFPIMVRSDMCHLKDTPEKDFYKYKEDYNENGGYFIVGGYDKLVRFHIAYKRNWWFASFSKSKDSLYSGFSCFIRAVGNDEIGQKYTLIYTADGNVLFKCYFYKKAYLIPVVFVLKALKNVTDEEIYKKLGKNQKALHFLERTVESMTKENVNTRNKAQAYLGGRFKFIFKTETNIESGRIFCEKILQHLPGFEDKFESILYGIRKLFYLVDGHINADNIDLPSNHELYTEAQLIPLCIKERIEEIKKIFKIKLQKIIQKELNKKDHVEEQVSEDTTNISSTMMSKTNNTQTLLENTTVLDDLIKNGDVLAKVKSAFEKLDFNIGVKIERFLSSGNLTTMTCSDMLQTSGFTIIAERINYWRFASHFESVSRGSFFSTLKITTIRKLRPEGFGFFCPVNTPDGSPCGLLTHLTKNCELIEEPGCFDPNVLYELGCLYLTEENDYSPILKNGNKNQNPKAQHKTVQVFYNGKLMGFVENAHEFVGNLRFFRNKNMHKIEIVHEFGENVDEVIAVVDELGAFVRKVINKKTGTIEYVGIKEQVFLGIDLQTNKEENIYAEINTENMFSTLANCISFGDHNPSPRNMYQCQMAKQAMGLPAYNQFSRTDNKAYTINYLQEPFIRTKGYEKVEKWPIGFNCIVAVLSYTAYDMEDAVILNKASVDKGMFSGYVIKNEKVENVEKIIYTAPINVPLKEGDIYCIYKEEGIIKKLLYKDKENAILDRVRIYDMNAKTNNLKLGMVLTWRILRIPVIGDKFCSRHGQKGVCSFLWSQIDMPFTEEGLQPDIIINPHAFPSRMTIGMLIESMCGKVAAKSGEFADATMFSMDVANENNKFNVTEKLKECGFNYHGNEPMYSGITGTEFKTDIFIGVVYYQRLRHMVSDKFQVRTSGAIVSTTHQPVKGRKNKGGIRFGEMEKDALIGHGVSKLIRDRLMNCSDRTEFKLCVKCKSILFTFGEECKCGSKTIKKVYMPYVFKYLCVELAAMGLKVEYQ</sequence>
<dbReference type="InterPro" id="IPR015712">
    <property type="entry name" value="DNA-dir_RNA_pol_su2"/>
</dbReference>
<reference evidence="13 14" key="1">
    <citation type="journal article" date="2017" name="Environ. Microbiol.">
        <title>Decay of the glycolytic pathway and adaptation to intranuclear parasitism within Enterocytozoonidae microsporidia.</title>
        <authorList>
            <person name="Wiredu Boakye D."/>
            <person name="Jaroenlak P."/>
            <person name="Prachumwat A."/>
            <person name="Williams T.A."/>
            <person name="Bateman K.S."/>
            <person name="Itsathitphaisarn O."/>
            <person name="Sritunyalucksana K."/>
            <person name="Paszkiewicz K.H."/>
            <person name="Moore K.A."/>
            <person name="Stentiford G.D."/>
            <person name="Williams B.A."/>
        </authorList>
    </citation>
    <scope>NUCLEOTIDE SEQUENCE [LARGE SCALE GENOMIC DNA]</scope>
    <source>
        <strain evidence="13 14">TH1</strain>
    </source>
</reference>
<feature type="domain" description="DNA-directed RNA polymerase subunit 2 hybrid-binding" evidence="8">
    <location>
        <begin position="672"/>
        <end position="785"/>
    </location>
</feature>
<keyword evidence="4 7" id="KW-0548">Nucleotidyltransferase</keyword>
<dbReference type="FunFam" id="2.40.270.10:FF:000011">
    <property type="entry name" value="DNA-directed RNA polymerase subunit beta"/>
    <property type="match status" value="1"/>
</dbReference>
<evidence type="ECO:0000313" key="14">
    <source>
        <dbReference type="Proteomes" id="UP000192758"/>
    </source>
</evidence>
<feature type="domain" description="RNA polymerase Rpb2" evidence="9">
    <location>
        <begin position="1008"/>
        <end position="1090"/>
    </location>
</feature>
<dbReference type="InterPro" id="IPR007642">
    <property type="entry name" value="RNA_pol_Rpb2_2"/>
</dbReference>
<comment type="caution">
    <text evidence="13">The sequence shown here is derived from an EMBL/GenBank/DDBJ whole genome shotgun (WGS) entry which is preliminary data.</text>
</comment>
<dbReference type="InterPro" id="IPR007120">
    <property type="entry name" value="DNA-dir_RNAP_su2_dom"/>
</dbReference>
<dbReference type="Gene3D" id="2.40.50.150">
    <property type="match status" value="2"/>
</dbReference>
<dbReference type="InterPro" id="IPR007645">
    <property type="entry name" value="RNA_pol_Rpb2_3"/>
</dbReference>
<evidence type="ECO:0000259" key="12">
    <source>
        <dbReference type="Pfam" id="PF04565"/>
    </source>
</evidence>
<dbReference type="Proteomes" id="UP000192758">
    <property type="component" value="Unassembled WGS sequence"/>
</dbReference>
<gene>
    <name evidence="13" type="primary">acr-2</name>
    <name evidence="13" type="ORF">EHP00_1569</name>
</gene>
<dbReference type="Pfam" id="PF04563">
    <property type="entry name" value="RNA_pol_Rpb2_1"/>
    <property type="match status" value="1"/>
</dbReference>
<proteinExistence type="inferred from homology"/>
<dbReference type="AlphaFoldDB" id="A0A1W0E6Y7"/>
<keyword evidence="3 7" id="KW-0808">Transferase</keyword>
<dbReference type="Gene3D" id="2.40.270.10">
    <property type="entry name" value="DNA-directed RNA polymerase, subunit 2, domain 6"/>
    <property type="match status" value="2"/>
</dbReference>
<dbReference type="EC" id="2.7.7.6" evidence="7"/>
<evidence type="ECO:0000256" key="4">
    <source>
        <dbReference type="ARBA" id="ARBA00022695"/>
    </source>
</evidence>
<evidence type="ECO:0000256" key="3">
    <source>
        <dbReference type="ARBA" id="ARBA00022679"/>
    </source>
</evidence>
<dbReference type="Pfam" id="PF04561">
    <property type="entry name" value="RNA_pol_Rpb2_2"/>
    <property type="match status" value="1"/>
</dbReference>
<dbReference type="CDD" id="cd00653">
    <property type="entry name" value="RNA_pol_B_RPB2"/>
    <property type="match status" value="1"/>
</dbReference>
<evidence type="ECO:0000256" key="1">
    <source>
        <dbReference type="ARBA" id="ARBA00006835"/>
    </source>
</evidence>
<evidence type="ECO:0000313" key="13">
    <source>
        <dbReference type="EMBL" id="OQS54993.1"/>
    </source>
</evidence>
<feature type="domain" description="RNA polymerase Rpb2" evidence="10">
    <location>
        <begin position="177"/>
        <end position="328"/>
    </location>
</feature>
<keyword evidence="2 7" id="KW-0240">DNA-directed RNA polymerase</keyword>
<comment type="catalytic activity">
    <reaction evidence="7">
        <text>RNA(n) + a ribonucleoside 5'-triphosphate = RNA(n+1) + diphosphate</text>
        <dbReference type="Rhea" id="RHEA:21248"/>
        <dbReference type="Rhea" id="RHEA-COMP:14527"/>
        <dbReference type="Rhea" id="RHEA-COMP:17342"/>
        <dbReference type="ChEBI" id="CHEBI:33019"/>
        <dbReference type="ChEBI" id="CHEBI:61557"/>
        <dbReference type="ChEBI" id="CHEBI:140395"/>
        <dbReference type="EC" id="2.7.7.6"/>
    </reaction>
</comment>
<evidence type="ECO:0000256" key="7">
    <source>
        <dbReference type="RuleBase" id="RU363031"/>
    </source>
</evidence>
<dbReference type="GO" id="GO:0032549">
    <property type="term" value="F:ribonucleoside binding"/>
    <property type="evidence" value="ECO:0007669"/>
    <property type="project" value="InterPro"/>
</dbReference>
<evidence type="ECO:0000256" key="2">
    <source>
        <dbReference type="ARBA" id="ARBA00022478"/>
    </source>
</evidence>
<evidence type="ECO:0000256" key="6">
    <source>
        <dbReference type="RuleBase" id="RU000434"/>
    </source>
</evidence>
<dbReference type="GO" id="GO:0000428">
    <property type="term" value="C:DNA-directed RNA polymerase complex"/>
    <property type="evidence" value="ECO:0007669"/>
    <property type="project" value="UniProtKB-KW"/>
</dbReference>
<dbReference type="VEuPathDB" id="MicrosporidiaDB:EHP00_1569"/>
<protein>
    <recommendedName>
        <fullName evidence="7">DNA-directed RNA polymerase subunit beta</fullName>
        <ecNumber evidence="7">2.7.7.6</ecNumber>
    </recommendedName>
</protein>
<dbReference type="InterPro" id="IPR014724">
    <property type="entry name" value="RNA_pol_RPB2_OB-fold"/>
</dbReference>
<name>A0A1W0E6Y7_9MICR</name>
<feature type="domain" description="RNA polymerase Rpb2" evidence="12">
    <location>
        <begin position="457"/>
        <end position="520"/>
    </location>
</feature>
<dbReference type="SUPFAM" id="SSF64484">
    <property type="entry name" value="beta and beta-prime subunits of DNA dependent RNA-polymerase"/>
    <property type="match status" value="1"/>
</dbReference>
<accession>A0A1W0E6Y7</accession>
<evidence type="ECO:0000256" key="5">
    <source>
        <dbReference type="ARBA" id="ARBA00023163"/>
    </source>
</evidence>
<dbReference type="Pfam" id="PF00562">
    <property type="entry name" value="RNA_pol_Rpb2_6"/>
    <property type="match status" value="2"/>
</dbReference>
<organism evidence="13 14">
    <name type="scientific">Ecytonucleospora hepatopenaei</name>
    <dbReference type="NCBI Taxonomy" id="646526"/>
    <lineage>
        <taxon>Eukaryota</taxon>
        <taxon>Fungi</taxon>
        <taxon>Fungi incertae sedis</taxon>
        <taxon>Microsporidia</taxon>
        <taxon>Enterocytozoonidae</taxon>
        <taxon>Ecytonucleospora</taxon>
    </lineage>
</organism>
<dbReference type="STRING" id="646526.A0A1W0E6Y7"/>
<dbReference type="GO" id="GO:0003899">
    <property type="term" value="F:DNA-directed RNA polymerase activity"/>
    <property type="evidence" value="ECO:0007669"/>
    <property type="project" value="UniProtKB-EC"/>
</dbReference>
<dbReference type="OrthoDB" id="10248617at2759"/>
<dbReference type="InterPro" id="IPR007644">
    <property type="entry name" value="RNA_pol_bsu_protrusion"/>
</dbReference>
<dbReference type="Pfam" id="PF04565">
    <property type="entry name" value="RNA_pol_Rpb2_3"/>
    <property type="match status" value="1"/>
</dbReference>
<dbReference type="Pfam" id="PF04560">
    <property type="entry name" value="RNA_pol_Rpb2_7"/>
    <property type="match status" value="1"/>
</dbReference>
<evidence type="ECO:0000259" key="9">
    <source>
        <dbReference type="Pfam" id="PF04560"/>
    </source>
</evidence>
<feature type="domain" description="RNA polymerase beta subunit protrusion" evidence="11">
    <location>
        <begin position="33"/>
        <end position="382"/>
    </location>
</feature>